<dbReference type="PANTHER" id="PTHR12788:SF10">
    <property type="entry name" value="PROTEIN-TYROSINE SULFOTRANSFERASE"/>
    <property type="match status" value="1"/>
</dbReference>
<dbReference type="GO" id="GO:0008476">
    <property type="term" value="F:protein-tyrosine sulfotransferase activity"/>
    <property type="evidence" value="ECO:0007669"/>
    <property type="project" value="InterPro"/>
</dbReference>
<sequence>MEFLMQKPLIFVGGCGRSGTTLMRVILDSHPNIACGPEFKVTSSIMSLWAQCRTVFAEILKSYHLQAEEINGAFADLIRTLLNKYRTSAGKVRIAEKTPGNLFFFQHLHHVFPQSPLIHVIRDGRDVVVSLLTMNWLDANTGQPVAYTRDARKAAEYWVQAIRAGQQLQTEQYLEIRYEDMVCEPERTLRKLFAFLDEPWDPVVLSFHEEKRDLGSESSAEQVSRPFYTHSVGRWRTDLTEINKELVKEVAGETLIELGYVADMNW</sequence>
<proteinExistence type="predicted"/>
<dbReference type="InterPro" id="IPR026634">
    <property type="entry name" value="TPST-like"/>
</dbReference>
<name>A0A481YYN2_9VIRU</name>
<accession>A0A481YYN2</accession>
<dbReference type="Pfam" id="PF13469">
    <property type="entry name" value="Sulfotransfer_3"/>
    <property type="match status" value="1"/>
</dbReference>
<evidence type="ECO:0000313" key="2">
    <source>
        <dbReference type="EMBL" id="QBK88100.1"/>
    </source>
</evidence>
<dbReference type="Gene3D" id="3.40.50.300">
    <property type="entry name" value="P-loop containing nucleotide triphosphate hydrolases"/>
    <property type="match status" value="1"/>
</dbReference>
<keyword evidence="1 2" id="KW-0808">Transferase</keyword>
<organism evidence="2">
    <name type="scientific">Marseillevirus LCMAC202</name>
    <dbReference type="NCBI Taxonomy" id="2506606"/>
    <lineage>
        <taxon>Viruses</taxon>
        <taxon>Varidnaviria</taxon>
        <taxon>Bamfordvirae</taxon>
        <taxon>Nucleocytoviricota</taxon>
        <taxon>Megaviricetes</taxon>
        <taxon>Pimascovirales</taxon>
        <taxon>Pimascovirales incertae sedis</taxon>
        <taxon>Marseilleviridae</taxon>
    </lineage>
</organism>
<dbReference type="PANTHER" id="PTHR12788">
    <property type="entry name" value="PROTEIN-TYROSINE SULFOTRANSFERASE 2"/>
    <property type="match status" value="1"/>
</dbReference>
<protein>
    <submittedName>
        <fullName evidence="2">Sulfotransferase family protein</fullName>
    </submittedName>
</protein>
<dbReference type="SUPFAM" id="SSF52540">
    <property type="entry name" value="P-loop containing nucleoside triphosphate hydrolases"/>
    <property type="match status" value="1"/>
</dbReference>
<gene>
    <name evidence="2" type="ORF">LCMAC202_04620</name>
</gene>
<evidence type="ECO:0000256" key="1">
    <source>
        <dbReference type="ARBA" id="ARBA00022679"/>
    </source>
</evidence>
<dbReference type="InterPro" id="IPR027417">
    <property type="entry name" value="P-loop_NTPase"/>
</dbReference>
<reference evidence="2" key="1">
    <citation type="journal article" date="2019" name="MBio">
        <title>Virus Genomes from Deep Sea Sediments Expand the Ocean Megavirome and Support Independent Origins of Viral Gigantism.</title>
        <authorList>
            <person name="Backstrom D."/>
            <person name="Yutin N."/>
            <person name="Jorgensen S.L."/>
            <person name="Dharamshi J."/>
            <person name="Homa F."/>
            <person name="Zaremba-Niedwiedzka K."/>
            <person name="Spang A."/>
            <person name="Wolf Y.I."/>
            <person name="Koonin E.V."/>
            <person name="Ettema T.J."/>
        </authorList>
    </citation>
    <scope>NUCLEOTIDE SEQUENCE</scope>
</reference>
<dbReference type="EMBL" id="MK500375">
    <property type="protein sequence ID" value="QBK88100.1"/>
    <property type="molecule type" value="Genomic_DNA"/>
</dbReference>